<keyword evidence="1" id="KW-0596">Phosphopantetheine</keyword>
<dbReference type="InterPro" id="IPR020806">
    <property type="entry name" value="PKS_PP-bd"/>
</dbReference>
<name>A0ABW3MDF5_9PSEU</name>
<evidence type="ECO:0000313" key="4">
    <source>
        <dbReference type="EMBL" id="MFD1047719.1"/>
    </source>
</evidence>
<sequence>MQKFTMADLVRIMRAAAGEDESVNLDDHVLERSFSDLGYDSLAVMETASRVEREYGVALPEETMAALETPTEFVDVVNGQLATLA</sequence>
<accession>A0ABW3MDF5</accession>
<dbReference type="Pfam" id="PF00550">
    <property type="entry name" value="PP-binding"/>
    <property type="match status" value="1"/>
</dbReference>
<comment type="caution">
    <text evidence="4">The sequence shown here is derived from an EMBL/GenBank/DDBJ whole genome shotgun (WGS) entry which is preliminary data.</text>
</comment>
<evidence type="ECO:0000256" key="2">
    <source>
        <dbReference type="ARBA" id="ARBA00022553"/>
    </source>
</evidence>
<reference evidence="5" key="1">
    <citation type="journal article" date="2019" name="Int. J. Syst. Evol. Microbiol.">
        <title>The Global Catalogue of Microorganisms (GCM) 10K type strain sequencing project: providing services to taxonomists for standard genome sequencing and annotation.</title>
        <authorList>
            <consortium name="The Broad Institute Genomics Platform"/>
            <consortium name="The Broad Institute Genome Sequencing Center for Infectious Disease"/>
            <person name="Wu L."/>
            <person name="Ma J."/>
        </authorList>
    </citation>
    <scope>NUCLEOTIDE SEQUENCE [LARGE SCALE GENOMIC DNA]</scope>
    <source>
        <strain evidence="5">JCM 31486</strain>
    </source>
</reference>
<gene>
    <name evidence="4" type="ORF">ACFQ1S_20360</name>
</gene>
<dbReference type="SMART" id="SM00823">
    <property type="entry name" value="PKS_PP"/>
    <property type="match status" value="1"/>
</dbReference>
<dbReference type="PROSITE" id="PS50075">
    <property type="entry name" value="CARRIER"/>
    <property type="match status" value="1"/>
</dbReference>
<proteinExistence type="predicted"/>
<dbReference type="InterPro" id="IPR009081">
    <property type="entry name" value="PP-bd_ACP"/>
</dbReference>
<dbReference type="InterPro" id="IPR036736">
    <property type="entry name" value="ACP-like_sf"/>
</dbReference>
<protein>
    <submittedName>
        <fullName evidence="4">Acyl carrier protein</fullName>
    </submittedName>
</protein>
<keyword evidence="5" id="KW-1185">Reference proteome</keyword>
<evidence type="ECO:0000256" key="1">
    <source>
        <dbReference type="ARBA" id="ARBA00022450"/>
    </source>
</evidence>
<keyword evidence="2" id="KW-0597">Phosphoprotein</keyword>
<feature type="domain" description="Carrier" evidence="3">
    <location>
        <begin position="3"/>
        <end position="81"/>
    </location>
</feature>
<dbReference type="InterPro" id="IPR006162">
    <property type="entry name" value="Ppantetheine_attach_site"/>
</dbReference>
<evidence type="ECO:0000313" key="5">
    <source>
        <dbReference type="Proteomes" id="UP001597045"/>
    </source>
</evidence>
<dbReference type="Gene3D" id="1.10.1200.10">
    <property type="entry name" value="ACP-like"/>
    <property type="match status" value="1"/>
</dbReference>
<dbReference type="PROSITE" id="PS00012">
    <property type="entry name" value="PHOSPHOPANTETHEINE"/>
    <property type="match status" value="1"/>
</dbReference>
<dbReference type="EMBL" id="JBHTIS010001216">
    <property type="protein sequence ID" value="MFD1047719.1"/>
    <property type="molecule type" value="Genomic_DNA"/>
</dbReference>
<organism evidence="4 5">
    <name type="scientific">Kibdelosporangium lantanae</name>
    <dbReference type="NCBI Taxonomy" id="1497396"/>
    <lineage>
        <taxon>Bacteria</taxon>
        <taxon>Bacillati</taxon>
        <taxon>Actinomycetota</taxon>
        <taxon>Actinomycetes</taxon>
        <taxon>Pseudonocardiales</taxon>
        <taxon>Pseudonocardiaceae</taxon>
        <taxon>Kibdelosporangium</taxon>
    </lineage>
</organism>
<dbReference type="Proteomes" id="UP001597045">
    <property type="component" value="Unassembled WGS sequence"/>
</dbReference>
<dbReference type="SUPFAM" id="SSF47336">
    <property type="entry name" value="ACP-like"/>
    <property type="match status" value="1"/>
</dbReference>
<evidence type="ECO:0000259" key="3">
    <source>
        <dbReference type="PROSITE" id="PS50075"/>
    </source>
</evidence>